<feature type="transmembrane region" description="Helical" evidence="1">
    <location>
        <begin position="60"/>
        <end position="81"/>
    </location>
</feature>
<dbReference type="EMBL" id="DS995259">
    <property type="protein sequence ID" value="EDZ40218.1"/>
    <property type="molecule type" value="Genomic_DNA"/>
</dbReference>
<feature type="transmembrane region" description="Helical" evidence="1">
    <location>
        <begin position="125"/>
        <end position="151"/>
    </location>
</feature>
<name>B6AKV0_9BACT</name>
<evidence type="ECO:0000256" key="1">
    <source>
        <dbReference type="SAM" id="Phobius"/>
    </source>
</evidence>
<feature type="transmembrane region" description="Helical" evidence="1">
    <location>
        <begin position="93"/>
        <end position="113"/>
    </location>
</feature>
<reference evidence="2" key="1">
    <citation type="journal article" date="2004" name="Nature">
        <title>Community structure and metabolism through reconstruction of microbial genomes from the environment.</title>
        <authorList>
            <person name="Tyson G.W."/>
            <person name="Chapman J."/>
            <person name="Hugenholtz P."/>
            <person name="Allen E.E."/>
            <person name="Ram R.J."/>
            <person name="Richardson P.M."/>
            <person name="Solovyev V.V."/>
            <person name="Rubin E.M."/>
            <person name="Rokhsar D.S."/>
            <person name="Banfield J.F."/>
        </authorList>
    </citation>
    <scope>NUCLEOTIDE SEQUENCE [LARGE SCALE GENOMIC DNA]</scope>
</reference>
<sequence length="434" mass="50749">MKIKIAYDFCCRFLKYYYPQLLVATLGLIFGLLWSLSYYYIGLLILIPIIFYFLDKLNSIIFIYFYYMASTKSLPFILLRYKEYHHDFMGSFFVYQIIWIFYSFILVLPWLIVKYNKNNDFLIKFNIFLIGFPLFIIFIPSFYLLGLASPLEAAGVLFPRLKLLGFILFYLLIIIIINLLNILTAYSHPKLQLSCENIVTIKTFMPNFILFALICIVAIYSNEKYKKNEIPKKWIALSTKFETSSFNIYELNYLKSVINNLLDNGYKIIILPENTVGIWPKNKKYWTDIIIKANKKKSTILSGAYTNFDNGSLTKKYDSSIVSFGYKNHIVYFTRQPIPLAGWIPFSSHGLNAHWLSKGVGWIDHRKVEFLVCFEELLPGLISSSFLSNNPPQFIVSVVNNLVGKNTGERRSQYNSIYLMSRLFDAPLIRSWNR</sequence>
<gene>
    <name evidence="2" type="ORF">CGL2_10641017</name>
</gene>
<organism evidence="2">
    <name type="scientific">Leptospirillum sp. Group II '5-way CG'</name>
    <dbReference type="NCBI Taxonomy" id="419541"/>
    <lineage>
        <taxon>Bacteria</taxon>
        <taxon>Pseudomonadati</taxon>
        <taxon>Nitrospirota</taxon>
        <taxon>Nitrospiria</taxon>
        <taxon>Nitrospirales</taxon>
        <taxon>Nitrospiraceae</taxon>
        <taxon>Leptospirillum</taxon>
    </lineage>
</organism>
<dbReference type="AlphaFoldDB" id="B6AKV0"/>
<feature type="transmembrane region" description="Helical" evidence="1">
    <location>
        <begin position="204"/>
        <end position="222"/>
    </location>
</feature>
<keyword evidence="1" id="KW-0472">Membrane</keyword>
<evidence type="ECO:0000313" key="2">
    <source>
        <dbReference type="EMBL" id="EDZ40218.1"/>
    </source>
</evidence>
<accession>B6AKV0</accession>
<feature type="transmembrane region" description="Helical" evidence="1">
    <location>
        <begin position="21"/>
        <end position="54"/>
    </location>
</feature>
<protein>
    <submittedName>
        <fullName evidence="2">Probable conjugal transfer protein TraB</fullName>
    </submittedName>
</protein>
<proteinExistence type="predicted"/>
<reference evidence="2" key="2">
    <citation type="journal article" date="2008" name="PLoS Biol.">
        <title>Population genomic analysis of strain variation in Leptospirillum group II bacteria involved in acid mine drainage formation.</title>
        <authorList>
            <person name="Simmons S.L."/>
            <person name="Dibartolo G."/>
            <person name="Denef V.J."/>
            <person name="Goltsman D.S."/>
            <person name="Thelen M.P."/>
            <person name="Banfield J.F."/>
        </authorList>
    </citation>
    <scope>NUCLEOTIDE SEQUENCE [LARGE SCALE GENOMIC DNA]</scope>
</reference>
<feature type="transmembrane region" description="Helical" evidence="1">
    <location>
        <begin position="163"/>
        <end position="184"/>
    </location>
</feature>
<keyword evidence="1" id="KW-0812">Transmembrane</keyword>
<keyword evidence="1" id="KW-1133">Transmembrane helix</keyword>